<comment type="caution">
    <text evidence="2">The sequence shown here is derived from an EMBL/GenBank/DDBJ whole genome shotgun (WGS) entry which is preliminary data.</text>
</comment>
<feature type="region of interest" description="Disordered" evidence="1">
    <location>
        <begin position="185"/>
        <end position="223"/>
    </location>
</feature>
<organism evidence="2 3">
    <name type="scientific">Pinctada imbricata</name>
    <name type="common">Atlantic pearl-oyster</name>
    <name type="synonym">Pinctada martensii</name>
    <dbReference type="NCBI Taxonomy" id="66713"/>
    <lineage>
        <taxon>Eukaryota</taxon>
        <taxon>Metazoa</taxon>
        <taxon>Spiralia</taxon>
        <taxon>Lophotrochozoa</taxon>
        <taxon>Mollusca</taxon>
        <taxon>Bivalvia</taxon>
        <taxon>Autobranchia</taxon>
        <taxon>Pteriomorphia</taxon>
        <taxon>Pterioida</taxon>
        <taxon>Pterioidea</taxon>
        <taxon>Pteriidae</taxon>
        <taxon>Pinctada</taxon>
    </lineage>
</organism>
<protein>
    <submittedName>
        <fullName evidence="2">Uncharacterized protein</fullName>
    </submittedName>
</protein>
<keyword evidence="3" id="KW-1185">Reference proteome</keyword>
<dbReference type="Proteomes" id="UP001186944">
    <property type="component" value="Unassembled WGS sequence"/>
</dbReference>
<dbReference type="AlphaFoldDB" id="A0AA88YEU8"/>
<dbReference type="EMBL" id="VSWD01000006">
    <property type="protein sequence ID" value="KAK3100200.1"/>
    <property type="molecule type" value="Genomic_DNA"/>
</dbReference>
<accession>A0AA88YEU8</accession>
<evidence type="ECO:0000313" key="2">
    <source>
        <dbReference type="EMBL" id="KAK3100200.1"/>
    </source>
</evidence>
<dbReference type="PANTHER" id="PTHR33198:SF20">
    <property type="entry name" value="RETROTRANSPOSON GAG DOMAIN-CONTAINING PROTEIN"/>
    <property type="match status" value="1"/>
</dbReference>
<proteinExistence type="predicted"/>
<feature type="compositionally biased region" description="Polar residues" evidence="1">
    <location>
        <begin position="198"/>
        <end position="215"/>
    </location>
</feature>
<dbReference type="PANTHER" id="PTHR33198">
    <property type="entry name" value="ANK_REP_REGION DOMAIN-CONTAINING PROTEIN-RELATED"/>
    <property type="match status" value="1"/>
</dbReference>
<name>A0AA88YEU8_PINIB</name>
<reference evidence="2" key="1">
    <citation type="submission" date="2019-08" db="EMBL/GenBank/DDBJ databases">
        <title>The improved chromosome-level genome for the pearl oyster Pinctada fucata martensii using PacBio sequencing and Hi-C.</title>
        <authorList>
            <person name="Zheng Z."/>
        </authorList>
    </citation>
    <scope>NUCLEOTIDE SEQUENCE</scope>
    <source>
        <strain evidence="2">ZZ-2019</strain>
        <tissue evidence="2">Adductor muscle</tissue>
    </source>
</reference>
<evidence type="ECO:0000256" key="1">
    <source>
        <dbReference type="SAM" id="MobiDB-lite"/>
    </source>
</evidence>
<evidence type="ECO:0000313" key="3">
    <source>
        <dbReference type="Proteomes" id="UP001186944"/>
    </source>
</evidence>
<gene>
    <name evidence="2" type="ORF">FSP39_016067</name>
</gene>
<sequence length="223" mass="25609">MDLTGVPTPTINWESSNLPDQRKKFKTHAELIFNGPLKEKDEDVKVNYLLLWIGDKGREVKSTWKDLEGDQPAADPKKLDTYYECFKQHVQPKLNPIFARFKFNNTVQGGTSVENSITRLRTLSVDCQYTNADEMIRDRIVFGTASEKVREKLISEGEKLNLDKAIQIAQSYEYSQEQLKSMGKEINAISGRRRHRQTSSAQGKGTFPRKQQQVTVKPEETNR</sequence>